<evidence type="ECO:0000313" key="2">
    <source>
        <dbReference type="Proteomes" id="UP000319771"/>
    </source>
</evidence>
<reference evidence="1 2" key="1">
    <citation type="journal article" date="2019" name="Nat. Microbiol.">
        <title>Mediterranean grassland soil C-N compound turnover is dependent on rainfall and depth, and is mediated by genomically divergent microorganisms.</title>
        <authorList>
            <person name="Diamond S."/>
            <person name="Andeer P.F."/>
            <person name="Li Z."/>
            <person name="Crits-Christoph A."/>
            <person name="Burstein D."/>
            <person name="Anantharaman K."/>
            <person name="Lane K.R."/>
            <person name="Thomas B.C."/>
            <person name="Pan C."/>
            <person name="Northen T.R."/>
            <person name="Banfield J.F."/>
        </authorList>
    </citation>
    <scope>NUCLEOTIDE SEQUENCE [LARGE SCALE GENOMIC DNA]</scope>
    <source>
        <strain evidence="1">WS_11</strain>
    </source>
</reference>
<organism evidence="1 2">
    <name type="scientific">Eiseniibacteriota bacterium</name>
    <dbReference type="NCBI Taxonomy" id="2212470"/>
    <lineage>
        <taxon>Bacteria</taxon>
        <taxon>Candidatus Eiseniibacteriota</taxon>
    </lineage>
</organism>
<name>A0A538U1J2_UNCEI</name>
<comment type="caution">
    <text evidence="1">The sequence shown here is derived from an EMBL/GenBank/DDBJ whole genome shotgun (WGS) entry which is preliminary data.</text>
</comment>
<protein>
    <submittedName>
        <fullName evidence="1">Uncharacterized protein</fullName>
    </submittedName>
</protein>
<dbReference type="AlphaFoldDB" id="A0A538U1J2"/>
<evidence type="ECO:0000313" key="1">
    <source>
        <dbReference type="EMBL" id="TMQ69754.1"/>
    </source>
</evidence>
<proteinExistence type="predicted"/>
<accession>A0A538U1J2</accession>
<dbReference type="Proteomes" id="UP000319771">
    <property type="component" value="Unassembled WGS sequence"/>
</dbReference>
<sequence>MRRRRMWSALAIVTAVVGIHSCHWEGAYHALRPVATVETTGFPMMEMWVQRANCSERALRITDGNACTWLYLDTGKLSKMLLPCRKDDDFTDFKQSAFAESGYVAECSGIAIPRLGISGGLFGGRERAELQWGHFGTYRLVYVRNGVRRVLLERHIVNSTDTPRPEEIAWVDPCGELIVCEAWERNTQRYLWVFATHRETRPQVQ</sequence>
<gene>
    <name evidence="1" type="ORF">E6K81_14190</name>
</gene>
<dbReference type="EMBL" id="VBPB01000283">
    <property type="protein sequence ID" value="TMQ69754.1"/>
    <property type="molecule type" value="Genomic_DNA"/>
</dbReference>